<accession>A0ABD3D271</accession>
<keyword evidence="1" id="KW-0472">Membrane</keyword>
<dbReference type="Proteomes" id="UP001632038">
    <property type="component" value="Unassembled WGS sequence"/>
</dbReference>
<reference evidence="3" key="1">
    <citation type="journal article" date="2024" name="IScience">
        <title>Strigolactones Initiate the Formation of Haustorium-like Structures in Castilleja.</title>
        <authorList>
            <person name="Buerger M."/>
            <person name="Peterson D."/>
            <person name="Chory J."/>
        </authorList>
    </citation>
    <scope>NUCLEOTIDE SEQUENCE [LARGE SCALE GENOMIC DNA]</scope>
</reference>
<organism evidence="2 3">
    <name type="scientific">Castilleja foliolosa</name>
    <dbReference type="NCBI Taxonomy" id="1961234"/>
    <lineage>
        <taxon>Eukaryota</taxon>
        <taxon>Viridiplantae</taxon>
        <taxon>Streptophyta</taxon>
        <taxon>Embryophyta</taxon>
        <taxon>Tracheophyta</taxon>
        <taxon>Spermatophyta</taxon>
        <taxon>Magnoliopsida</taxon>
        <taxon>eudicotyledons</taxon>
        <taxon>Gunneridae</taxon>
        <taxon>Pentapetalae</taxon>
        <taxon>asterids</taxon>
        <taxon>lamiids</taxon>
        <taxon>Lamiales</taxon>
        <taxon>Orobanchaceae</taxon>
        <taxon>Pedicularideae</taxon>
        <taxon>Castillejinae</taxon>
        <taxon>Castilleja</taxon>
    </lineage>
</organism>
<comment type="caution">
    <text evidence="2">The sequence shown here is derived from an EMBL/GenBank/DDBJ whole genome shotgun (WGS) entry which is preliminary data.</text>
</comment>
<gene>
    <name evidence="2" type="ORF">CASFOL_020389</name>
</gene>
<protein>
    <submittedName>
        <fullName evidence="2">Uncharacterized protein</fullName>
    </submittedName>
</protein>
<name>A0ABD3D271_9LAMI</name>
<sequence>MSVVLMNEESVNFTKPCVWERIKLCVVSKGFIRTCFFILQSVLICGLVVIMLKFERSDTIMLFALGLQNLLLYKLEGLNRRAARYGDDDINLLRYPFERLTPRTDDDDIGGRFFYLFLILIGIACQNYMSIKLFFLFSK</sequence>
<keyword evidence="1" id="KW-1133">Transmembrane helix</keyword>
<evidence type="ECO:0000313" key="3">
    <source>
        <dbReference type="Proteomes" id="UP001632038"/>
    </source>
</evidence>
<evidence type="ECO:0000256" key="1">
    <source>
        <dbReference type="SAM" id="Phobius"/>
    </source>
</evidence>
<proteinExistence type="predicted"/>
<dbReference type="EMBL" id="JAVIJP010000027">
    <property type="protein sequence ID" value="KAL3635842.1"/>
    <property type="molecule type" value="Genomic_DNA"/>
</dbReference>
<feature type="transmembrane region" description="Helical" evidence="1">
    <location>
        <begin position="113"/>
        <end position="137"/>
    </location>
</feature>
<dbReference type="AlphaFoldDB" id="A0ABD3D271"/>
<evidence type="ECO:0000313" key="2">
    <source>
        <dbReference type="EMBL" id="KAL3635842.1"/>
    </source>
</evidence>
<keyword evidence="3" id="KW-1185">Reference proteome</keyword>
<keyword evidence="1" id="KW-0812">Transmembrane</keyword>
<feature type="transmembrane region" description="Helical" evidence="1">
    <location>
        <begin position="31"/>
        <end position="52"/>
    </location>
</feature>